<sequence>MSAYFRSVCLCNKCNIFFHRKTCKDQSMA</sequence>
<protein>
    <submittedName>
        <fullName evidence="1">Uncharacterized protein</fullName>
    </submittedName>
</protein>
<evidence type="ECO:0000313" key="1">
    <source>
        <dbReference type="EMBL" id="JAH23470.1"/>
    </source>
</evidence>
<organism evidence="1">
    <name type="scientific">Anguilla anguilla</name>
    <name type="common">European freshwater eel</name>
    <name type="synonym">Muraena anguilla</name>
    <dbReference type="NCBI Taxonomy" id="7936"/>
    <lineage>
        <taxon>Eukaryota</taxon>
        <taxon>Metazoa</taxon>
        <taxon>Chordata</taxon>
        <taxon>Craniata</taxon>
        <taxon>Vertebrata</taxon>
        <taxon>Euteleostomi</taxon>
        <taxon>Actinopterygii</taxon>
        <taxon>Neopterygii</taxon>
        <taxon>Teleostei</taxon>
        <taxon>Anguilliformes</taxon>
        <taxon>Anguillidae</taxon>
        <taxon>Anguilla</taxon>
    </lineage>
</organism>
<reference evidence="1" key="2">
    <citation type="journal article" date="2015" name="Fish Shellfish Immunol.">
        <title>Early steps in the European eel (Anguilla anguilla)-Vibrio vulnificus interaction in the gills: Role of the RtxA13 toxin.</title>
        <authorList>
            <person name="Callol A."/>
            <person name="Pajuelo D."/>
            <person name="Ebbesson L."/>
            <person name="Teles M."/>
            <person name="MacKenzie S."/>
            <person name="Amaro C."/>
        </authorList>
    </citation>
    <scope>NUCLEOTIDE SEQUENCE</scope>
</reference>
<dbReference type="AlphaFoldDB" id="A0A0E9R4R9"/>
<dbReference type="EMBL" id="GBXM01085107">
    <property type="protein sequence ID" value="JAH23470.1"/>
    <property type="molecule type" value="Transcribed_RNA"/>
</dbReference>
<proteinExistence type="predicted"/>
<accession>A0A0E9R4R9</accession>
<reference evidence="1" key="1">
    <citation type="submission" date="2014-11" db="EMBL/GenBank/DDBJ databases">
        <authorList>
            <person name="Amaro Gonzalez C."/>
        </authorList>
    </citation>
    <scope>NUCLEOTIDE SEQUENCE</scope>
</reference>
<name>A0A0E9R4R9_ANGAN</name>